<dbReference type="Proteomes" id="UP000310314">
    <property type="component" value="Unassembled WGS sequence"/>
</dbReference>
<dbReference type="EMBL" id="VATY01000001">
    <property type="protein sequence ID" value="TMM58959.1"/>
    <property type="molecule type" value="Genomic_DNA"/>
</dbReference>
<dbReference type="AlphaFoldDB" id="A0A5S3PVC4"/>
<dbReference type="OrthoDB" id="1452530at2"/>
<evidence type="ECO:0008006" key="4">
    <source>
        <dbReference type="Google" id="ProtNLM"/>
    </source>
</evidence>
<protein>
    <recommendedName>
        <fullName evidence="4">Chain length determinant protein</fullName>
    </recommendedName>
</protein>
<proteinExistence type="predicted"/>
<feature type="transmembrane region" description="Helical" evidence="1">
    <location>
        <begin position="47"/>
        <end position="64"/>
    </location>
</feature>
<gene>
    <name evidence="2" type="ORF">FEE95_05870</name>
</gene>
<evidence type="ECO:0000313" key="3">
    <source>
        <dbReference type="Proteomes" id="UP000310314"/>
    </source>
</evidence>
<evidence type="ECO:0000313" key="2">
    <source>
        <dbReference type="EMBL" id="TMM58959.1"/>
    </source>
</evidence>
<accession>A0A5S3PVC4</accession>
<evidence type="ECO:0000256" key="1">
    <source>
        <dbReference type="SAM" id="Phobius"/>
    </source>
</evidence>
<keyword evidence="1" id="KW-0472">Membrane</keyword>
<name>A0A5S3PVC4_9FLAO</name>
<reference evidence="2 3" key="1">
    <citation type="submission" date="2019-05" db="EMBL/GenBank/DDBJ databases">
        <authorList>
            <person name="Zhang J.-Y."/>
            <person name="Feg X."/>
            <person name="Du Z.-J."/>
        </authorList>
    </citation>
    <scope>NUCLEOTIDE SEQUENCE [LARGE SCALE GENOMIC DNA]</scope>
    <source>
        <strain evidence="2 3">RZ26</strain>
    </source>
</reference>
<keyword evidence="1" id="KW-1133">Transmembrane helix</keyword>
<keyword evidence="3" id="KW-1185">Reference proteome</keyword>
<keyword evidence="1" id="KW-0812">Transmembrane</keyword>
<sequence length="336" mass="38307">MAEHIKPKNSNVSDEIDLGQLLQLVKKGFHNLGNFFLRVFIYLRRNILKLIGLAILGLAISFGLNQIISKKLKTDVIVRPNFESKNYLYDVVDELAANIKSRNEAFFGTMDISIADLEGFKIEVEAIEDEEVKTDDSILNEMKYLEVLQNFKDESFVIDILRSELSEKSVIDHKITFTYKDAAKGPAIVEKMMGYINTNEYFNDLKTVYAANAKSRIVQNTQLIEQIDGLVDNYSKALLAEKQKSGTGVVYMEKENTLNVPSLIQMKNELLKEIEVKRLEVAQQTGVLSILNFGKTQEVKKSFFNQTYFLIPVLLVAGFLLLSFFNYLSRKAKEIE</sequence>
<dbReference type="RefSeq" id="WP_138656892.1">
    <property type="nucleotide sequence ID" value="NZ_VATY01000001.1"/>
</dbReference>
<organism evidence="2 3">
    <name type="scientific">Maribacter algarum</name>
    <name type="common">ex Zhang et al. 2020</name>
    <dbReference type="NCBI Taxonomy" id="2578118"/>
    <lineage>
        <taxon>Bacteria</taxon>
        <taxon>Pseudomonadati</taxon>
        <taxon>Bacteroidota</taxon>
        <taxon>Flavobacteriia</taxon>
        <taxon>Flavobacteriales</taxon>
        <taxon>Flavobacteriaceae</taxon>
        <taxon>Maribacter</taxon>
    </lineage>
</organism>
<feature type="transmembrane region" description="Helical" evidence="1">
    <location>
        <begin position="308"/>
        <end position="328"/>
    </location>
</feature>
<comment type="caution">
    <text evidence="2">The sequence shown here is derived from an EMBL/GenBank/DDBJ whole genome shotgun (WGS) entry which is preliminary data.</text>
</comment>